<accession>A0A4Q2M3P0</accession>
<reference evidence="4 5" key="1">
    <citation type="submission" date="2019-01" db="EMBL/GenBank/DDBJ databases">
        <title>Agromyces.</title>
        <authorList>
            <person name="Li J."/>
        </authorList>
    </citation>
    <scope>NUCLEOTIDE SEQUENCE [LARGE SCALE GENOMIC DNA]</scope>
    <source>
        <strain evidence="4 5">DSM 23870</strain>
    </source>
</reference>
<dbReference type="Proteomes" id="UP000581087">
    <property type="component" value="Unassembled WGS sequence"/>
</dbReference>
<feature type="transmembrane region" description="Helical" evidence="2">
    <location>
        <begin position="221"/>
        <end position="243"/>
    </location>
</feature>
<name>A0A4Q2M3P0_9MICO</name>
<evidence type="ECO:0000256" key="1">
    <source>
        <dbReference type="SAM" id="MobiDB-lite"/>
    </source>
</evidence>
<dbReference type="PIRSF" id="PIRSF010219">
    <property type="entry name" value="UCP010219"/>
    <property type="match status" value="1"/>
</dbReference>
<feature type="transmembrane region" description="Helical" evidence="2">
    <location>
        <begin position="84"/>
        <end position="106"/>
    </location>
</feature>
<comment type="caution">
    <text evidence="4">The sequence shown here is derived from an EMBL/GenBank/DDBJ whole genome shotgun (WGS) entry which is preliminary data.</text>
</comment>
<reference evidence="3 6" key="2">
    <citation type="submission" date="2020-07" db="EMBL/GenBank/DDBJ databases">
        <title>Sequencing the genomes of 1000 actinobacteria strains.</title>
        <authorList>
            <person name="Klenk H.-P."/>
        </authorList>
    </citation>
    <scope>NUCLEOTIDE SEQUENCE [LARGE SCALE GENOMIC DNA]</scope>
    <source>
        <strain evidence="3 6">DSM 23870</strain>
    </source>
</reference>
<dbReference type="InterPro" id="IPR016566">
    <property type="entry name" value="UCP010219"/>
</dbReference>
<gene>
    <name evidence="3" type="ORF">BJ972_000371</name>
    <name evidence="4" type="ORF">ESP50_10525</name>
</gene>
<sequence>MATDDGAERRDETTTPEVDPATALGTGLAGAADRAGLGAIARGDELKPGELLGALGGFRGLAEAIVPGLVFLVVYTLSPKTDQGLFVALAASVGLAVVFTVIRLVTRSQPSQAIAGLVAVGASAALALWTGNGRDNFVIGLWTNVAYAVAILISLLVRWPVIGLAVGFLMNDGVKWRNDRRRYRAMQILTISWLGLFVARLAVQAPLYFANNVEALAATKLIMGVPLYAILLVVSWLIVRAVYPSRPATAE</sequence>
<keyword evidence="2" id="KW-0472">Membrane</keyword>
<evidence type="ECO:0000313" key="6">
    <source>
        <dbReference type="Proteomes" id="UP000581087"/>
    </source>
</evidence>
<evidence type="ECO:0000313" key="5">
    <source>
        <dbReference type="Proteomes" id="UP000292686"/>
    </source>
</evidence>
<keyword evidence="2" id="KW-1133">Transmembrane helix</keyword>
<feature type="transmembrane region" description="Helical" evidence="2">
    <location>
        <begin position="113"/>
        <end position="130"/>
    </location>
</feature>
<dbReference type="Pfam" id="PF11361">
    <property type="entry name" value="DUF3159"/>
    <property type="match status" value="1"/>
</dbReference>
<feature type="transmembrane region" description="Helical" evidence="2">
    <location>
        <begin position="145"/>
        <end position="170"/>
    </location>
</feature>
<evidence type="ECO:0000313" key="4">
    <source>
        <dbReference type="EMBL" id="RXZ86418.1"/>
    </source>
</evidence>
<protein>
    <submittedName>
        <fullName evidence="4">DUF3159 domain-containing protein</fullName>
    </submittedName>
</protein>
<dbReference type="EMBL" id="SDPM01000005">
    <property type="protein sequence ID" value="RXZ86418.1"/>
    <property type="molecule type" value="Genomic_DNA"/>
</dbReference>
<feature type="transmembrane region" description="Helical" evidence="2">
    <location>
        <begin position="191"/>
        <end position="209"/>
    </location>
</feature>
<feature type="compositionally biased region" description="Basic and acidic residues" evidence="1">
    <location>
        <begin position="1"/>
        <end position="13"/>
    </location>
</feature>
<proteinExistence type="predicted"/>
<feature type="region of interest" description="Disordered" evidence="1">
    <location>
        <begin position="1"/>
        <end position="24"/>
    </location>
</feature>
<organism evidence="4 5">
    <name type="scientific">Agromyces atrinae</name>
    <dbReference type="NCBI Taxonomy" id="592376"/>
    <lineage>
        <taxon>Bacteria</taxon>
        <taxon>Bacillati</taxon>
        <taxon>Actinomycetota</taxon>
        <taxon>Actinomycetes</taxon>
        <taxon>Micrococcales</taxon>
        <taxon>Microbacteriaceae</taxon>
        <taxon>Agromyces</taxon>
    </lineage>
</organism>
<keyword evidence="5" id="KW-1185">Reference proteome</keyword>
<dbReference type="EMBL" id="JACCBI010000001">
    <property type="protein sequence ID" value="NYD65852.1"/>
    <property type="molecule type" value="Genomic_DNA"/>
</dbReference>
<dbReference type="RefSeq" id="WP_129175330.1">
    <property type="nucleotide sequence ID" value="NZ_JACCBI010000001.1"/>
</dbReference>
<dbReference type="Proteomes" id="UP000292686">
    <property type="component" value="Unassembled WGS sequence"/>
</dbReference>
<dbReference type="AlphaFoldDB" id="A0A4Q2M3P0"/>
<evidence type="ECO:0000256" key="2">
    <source>
        <dbReference type="SAM" id="Phobius"/>
    </source>
</evidence>
<keyword evidence="2" id="KW-0812">Transmembrane</keyword>
<dbReference type="OrthoDB" id="5244221at2"/>
<evidence type="ECO:0000313" key="3">
    <source>
        <dbReference type="EMBL" id="NYD65852.1"/>
    </source>
</evidence>
<feature type="transmembrane region" description="Helical" evidence="2">
    <location>
        <begin position="60"/>
        <end position="78"/>
    </location>
</feature>